<dbReference type="AlphaFoldDB" id="A0AAN2WEY9"/>
<gene>
    <name evidence="2" type="ORF">Y261_07200</name>
</gene>
<evidence type="ECO:0000313" key="3">
    <source>
        <dbReference type="Proteomes" id="UP000336166"/>
    </source>
</evidence>
<comment type="caution">
    <text evidence="2">The sequence shown here is derived from an EMBL/GenBank/DDBJ whole genome shotgun (WGS) entry which is preliminary data.</text>
</comment>
<proteinExistence type="predicted"/>
<dbReference type="EMBL" id="AAAREG010000004">
    <property type="protein sequence ID" value="EAE2354126.1"/>
    <property type="molecule type" value="Genomic_DNA"/>
</dbReference>
<organism evidence="2 3">
    <name type="scientific">Listeria monocytogenes</name>
    <dbReference type="NCBI Taxonomy" id="1639"/>
    <lineage>
        <taxon>Bacteria</taxon>
        <taxon>Bacillati</taxon>
        <taxon>Bacillota</taxon>
        <taxon>Bacilli</taxon>
        <taxon>Bacillales</taxon>
        <taxon>Listeriaceae</taxon>
        <taxon>Listeria</taxon>
    </lineage>
</organism>
<sequence length="192" mass="22995">MERKQFDAVKEKRTHEKKSKQKRKIGLLEIYPVKGITLKDHVIIETDYQRYYAVFFEVKKYDLNLLDEDETATLTNGFWNFLKQYNGSVKEIYMNFPENNYAQQKYLEHKIAKAMSSYQLNRLRLELDKLKFIENGFDKNSSYLVIYGKTESELNMNIKKFQFHTQLYHSRQLEQATIKKILTLQNNRGGIK</sequence>
<feature type="compositionally biased region" description="Basic and acidic residues" evidence="1">
    <location>
        <begin position="1"/>
        <end position="14"/>
    </location>
</feature>
<dbReference type="Proteomes" id="UP000336166">
    <property type="component" value="Unassembled WGS sequence"/>
</dbReference>
<feature type="region of interest" description="Disordered" evidence="1">
    <location>
        <begin position="1"/>
        <end position="20"/>
    </location>
</feature>
<evidence type="ECO:0000256" key="1">
    <source>
        <dbReference type="SAM" id="MobiDB-lite"/>
    </source>
</evidence>
<protein>
    <submittedName>
        <fullName evidence="2">Uncharacterized protein</fullName>
    </submittedName>
</protein>
<name>A0AAN2WEY9_LISMN</name>
<evidence type="ECO:0000313" key="2">
    <source>
        <dbReference type="EMBL" id="EAE2354126.1"/>
    </source>
</evidence>
<accession>A0AAN2WEY9</accession>
<reference evidence="2 3" key="1">
    <citation type="submission" date="2018-06" db="EMBL/GenBank/DDBJ databases">
        <authorList>
            <consortium name="PulseNet: The National Subtyping Network for Foodborne Disease Surveillance"/>
            <person name="Tarr C.L."/>
            <person name="Trees E."/>
            <person name="Katz L.S."/>
            <person name="Carleton-Romer H.A."/>
            <person name="Stroika S."/>
            <person name="Kucerova Z."/>
            <person name="Roache K.F."/>
            <person name="Sabol A.L."/>
            <person name="Besser J."/>
            <person name="Gerner-Smidt P."/>
        </authorList>
    </citation>
    <scope>NUCLEOTIDE SEQUENCE [LARGE SCALE GENOMIC DNA]</scope>
    <source>
        <strain evidence="2 3">PNUSAL000134</strain>
    </source>
</reference>